<sequence length="253" mass="27583">MAGNLMQDIVDLSTEHIKVLADDDGVALVQLSRPQKRNALTQAMIDTMVAALGYLDARKDIRALVVTAGVDLKELVHISTAEAHQRNFLKDLTDAFARFSKPIVAAVAGFACDIIYAEEGAKFGLPEITIGTIPGGGGTQRFARALGKHRAMELILTGESITADELQRLGLVNKVFPKERVEEEAIKLARRIAALSATVVASAKQAMLTAENSHLEAGMIHEKALYYATFSTYDCKEGMSAFLEKRAPRFEHR</sequence>
<dbReference type="Gene3D" id="3.90.226.10">
    <property type="entry name" value="2-enoyl-CoA Hydratase, Chain A, domain 1"/>
    <property type="match status" value="1"/>
</dbReference>
<evidence type="ECO:0008006" key="4">
    <source>
        <dbReference type="Google" id="ProtNLM"/>
    </source>
</evidence>
<dbReference type="Proteomes" id="UP001430848">
    <property type="component" value="Unassembled WGS sequence"/>
</dbReference>
<proteinExistence type="predicted"/>
<evidence type="ECO:0000256" key="1">
    <source>
        <dbReference type="ARBA" id="ARBA00023239"/>
    </source>
</evidence>
<evidence type="ECO:0000313" key="2">
    <source>
        <dbReference type="EMBL" id="KAK7712940.1"/>
    </source>
</evidence>
<dbReference type="SUPFAM" id="SSF52096">
    <property type="entry name" value="ClpP/crotonase"/>
    <property type="match status" value="1"/>
</dbReference>
<dbReference type="EMBL" id="JAKNSF020000131">
    <property type="protein sequence ID" value="KAK7712940.1"/>
    <property type="molecule type" value="Genomic_DNA"/>
</dbReference>
<name>A0ABR1NRV4_DIAER</name>
<evidence type="ECO:0000313" key="3">
    <source>
        <dbReference type="Proteomes" id="UP001430848"/>
    </source>
</evidence>
<accession>A0ABR1NRV4</accession>
<dbReference type="Gene3D" id="1.10.12.10">
    <property type="entry name" value="Lyase 2-enoyl-coa Hydratase, Chain A, domain 2"/>
    <property type="match status" value="1"/>
</dbReference>
<keyword evidence="3" id="KW-1185">Reference proteome</keyword>
<comment type="caution">
    <text evidence="2">The sequence shown here is derived from an EMBL/GenBank/DDBJ whole genome shotgun (WGS) entry which is preliminary data.</text>
</comment>
<gene>
    <name evidence="2" type="ORF">SLS63_012229</name>
</gene>
<dbReference type="InterPro" id="IPR001753">
    <property type="entry name" value="Enoyl-CoA_hydra/iso"/>
</dbReference>
<dbReference type="InterPro" id="IPR014748">
    <property type="entry name" value="Enoyl-CoA_hydra_C"/>
</dbReference>
<dbReference type="PANTHER" id="PTHR11941:SF54">
    <property type="entry name" value="ENOYL-COA HYDRATASE, MITOCHONDRIAL"/>
    <property type="match status" value="1"/>
</dbReference>
<dbReference type="CDD" id="cd06558">
    <property type="entry name" value="crotonase-like"/>
    <property type="match status" value="1"/>
</dbReference>
<reference evidence="2 3" key="1">
    <citation type="submission" date="2024-02" db="EMBL/GenBank/DDBJ databases">
        <title>De novo assembly and annotation of 12 fungi associated with fruit tree decline syndrome in Ontario, Canada.</title>
        <authorList>
            <person name="Sulman M."/>
            <person name="Ellouze W."/>
            <person name="Ilyukhin E."/>
        </authorList>
    </citation>
    <scope>NUCLEOTIDE SEQUENCE [LARGE SCALE GENOMIC DNA]</scope>
    <source>
        <strain evidence="2 3">M169</strain>
    </source>
</reference>
<organism evidence="2 3">
    <name type="scientific">Diaporthe eres</name>
    <name type="common">Phomopsis oblonga</name>
    <dbReference type="NCBI Taxonomy" id="83184"/>
    <lineage>
        <taxon>Eukaryota</taxon>
        <taxon>Fungi</taxon>
        <taxon>Dikarya</taxon>
        <taxon>Ascomycota</taxon>
        <taxon>Pezizomycotina</taxon>
        <taxon>Sordariomycetes</taxon>
        <taxon>Sordariomycetidae</taxon>
        <taxon>Diaporthales</taxon>
        <taxon>Diaporthaceae</taxon>
        <taxon>Diaporthe</taxon>
        <taxon>Diaporthe eres species complex</taxon>
    </lineage>
</organism>
<dbReference type="PANTHER" id="PTHR11941">
    <property type="entry name" value="ENOYL-COA HYDRATASE-RELATED"/>
    <property type="match status" value="1"/>
</dbReference>
<keyword evidence="1" id="KW-0456">Lyase</keyword>
<dbReference type="InterPro" id="IPR029045">
    <property type="entry name" value="ClpP/crotonase-like_dom_sf"/>
</dbReference>
<protein>
    <recommendedName>
        <fullName evidence="4">Enoyl-CoA hydratase</fullName>
    </recommendedName>
</protein>
<dbReference type="Pfam" id="PF00378">
    <property type="entry name" value="ECH_1"/>
    <property type="match status" value="1"/>
</dbReference>